<organism evidence="1 2">
    <name type="scientific">Candidatus Nitrosocosmicus franklandianus</name>
    <dbReference type="NCBI Taxonomy" id="1798806"/>
    <lineage>
        <taxon>Archaea</taxon>
        <taxon>Nitrososphaerota</taxon>
        <taxon>Nitrososphaeria</taxon>
        <taxon>Nitrososphaerales</taxon>
        <taxon>Nitrososphaeraceae</taxon>
        <taxon>Candidatus Nitrosocosmicus</taxon>
    </lineage>
</organism>
<dbReference type="KEGG" id="nfn:NFRAN_2616"/>
<gene>
    <name evidence="1" type="ORF">NFRAN_2616</name>
</gene>
<keyword evidence="2" id="KW-1185">Reference proteome</keyword>
<accession>A0A484IJ68</accession>
<dbReference type="Proteomes" id="UP000294299">
    <property type="component" value="Chromosome NFRAN"/>
</dbReference>
<sequence length="50" mass="5914">MIGTRISTKNIIVSKNHIPGKNKREELFHYTSNDQPRNKLPNYRNCCLNR</sequence>
<dbReference type="AlphaFoldDB" id="A0A484IJ68"/>
<dbReference type="EMBL" id="LR216287">
    <property type="protein sequence ID" value="VFJ14938.1"/>
    <property type="molecule type" value="Genomic_DNA"/>
</dbReference>
<evidence type="ECO:0000313" key="1">
    <source>
        <dbReference type="EMBL" id="VFJ14938.1"/>
    </source>
</evidence>
<protein>
    <submittedName>
        <fullName evidence="1">Uncharacterized protein</fullName>
    </submittedName>
</protein>
<reference evidence="1 2" key="1">
    <citation type="submission" date="2019-02" db="EMBL/GenBank/DDBJ databases">
        <authorList>
            <person name="Lehtovirta-Morley E L."/>
        </authorList>
    </citation>
    <scope>NUCLEOTIDE SEQUENCE [LARGE SCALE GENOMIC DNA]</scope>
    <source>
        <strain evidence="1">NFRAN1</strain>
    </source>
</reference>
<evidence type="ECO:0000313" key="2">
    <source>
        <dbReference type="Proteomes" id="UP000294299"/>
    </source>
</evidence>
<name>A0A484IJ68_9ARCH</name>
<proteinExistence type="predicted"/>